<dbReference type="AlphaFoldDB" id="A0A9N9LRH2"/>
<accession>A0A9N9LRH2</accession>
<gene>
    <name evidence="1" type="ORF">HYALB_00000759</name>
</gene>
<evidence type="ECO:0000313" key="2">
    <source>
        <dbReference type="Proteomes" id="UP000701801"/>
    </source>
</evidence>
<dbReference type="Gene3D" id="2.30.110.10">
    <property type="entry name" value="Electron Transport, Fmn-binding Protein, Chain A"/>
    <property type="match status" value="1"/>
</dbReference>
<dbReference type="EMBL" id="CAJVRM010000240">
    <property type="protein sequence ID" value="CAG8978087.1"/>
    <property type="molecule type" value="Genomic_DNA"/>
</dbReference>
<protein>
    <recommendedName>
        <fullName evidence="3">Flavin-nucleotide-binding protein</fullName>
    </recommendedName>
</protein>
<dbReference type="Proteomes" id="UP000701801">
    <property type="component" value="Unassembled WGS sequence"/>
</dbReference>
<dbReference type="PANTHER" id="PTHR34071">
    <property type="entry name" value="5-NITROIMIDAZOLE ANTIBIOTICS RESISTANCE PROTEIN, NIMA-FAMILY-RELATED PROTEIN-RELATED"/>
    <property type="match status" value="1"/>
</dbReference>
<sequence>MNDPNPPSYPKLPRNTVQRYKARGTYDYQTIHKIINTTPLLHVSFNTPSPDDPFPAILPMIGFMGSFTNPSASLSEPLDLYLHGYISSRLMRLSDLGTKNKKGEEENEEEEQGLPLTISATHLDGLVLALTPNAHSYNYRSAILHGYATPVLNNEEKLWAMERLTNSVIPDRWKQTRVPPTKAEMMSTQILRVRVVDASAKVRAGEPHDDRKDMGDEEVRRRVWTGVVPTWVQYGEPKGAGGNLVDGVPEYIAEFVRRGNEGGRRDAEEAMRKH</sequence>
<name>A0A9N9LRH2_9HELO</name>
<dbReference type="InterPro" id="IPR024747">
    <property type="entry name" value="Pyridox_Oxase-rel"/>
</dbReference>
<dbReference type="InterPro" id="IPR012349">
    <property type="entry name" value="Split_barrel_FMN-bd"/>
</dbReference>
<proteinExistence type="predicted"/>
<dbReference type="SUPFAM" id="SSF50475">
    <property type="entry name" value="FMN-binding split barrel"/>
    <property type="match status" value="1"/>
</dbReference>
<organism evidence="1 2">
    <name type="scientific">Hymenoscyphus albidus</name>
    <dbReference type="NCBI Taxonomy" id="595503"/>
    <lineage>
        <taxon>Eukaryota</taxon>
        <taxon>Fungi</taxon>
        <taxon>Dikarya</taxon>
        <taxon>Ascomycota</taxon>
        <taxon>Pezizomycotina</taxon>
        <taxon>Leotiomycetes</taxon>
        <taxon>Helotiales</taxon>
        <taxon>Helotiaceae</taxon>
        <taxon>Hymenoscyphus</taxon>
    </lineage>
</organism>
<reference evidence="1" key="1">
    <citation type="submission" date="2021-07" db="EMBL/GenBank/DDBJ databases">
        <authorList>
            <person name="Durling M."/>
        </authorList>
    </citation>
    <scope>NUCLEOTIDE SEQUENCE</scope>
</reference>
<evidence type="ECO:0000313" key="1">
    <source>
        <dbReference type="EMBL" id="CAG8978087.1"/>
    </source>
</evidence>
<keyword evidence="2" id="KW-1185">Reference proteome</keyword>
<dbReference type="Pfam" id="PF12900">
    <property type="entry name" value="Pyridox_ox_2"/>
    <property type="match status" value="1"/>
</dbReference>
<dbReference type="OrthoDB" id="444432at2759"/>
<comment type="caution">
    <text evidence="1">The sequence shown here is derived from an EMBL/GenBank/DDBJ whole genome shotgun (WGS) entry which is preliminary data.</text>
</comment>
<dbReference type="PANTHER" id="PTHR34071:SF2">
    <property type="entry name" value="FLAVIN-NUCLEOTIDE-BINDING PROTEIN"/>
    <property type="match status" value="1"/>
</dbReference>
<evidence type="ECO:0008006" key="3">
    <source>
        <dbReference type="Google" id="ProtNLM"/>
    </source>
</evidence>